<dbReference type="InterPro" id="IPR007462">
    <property type="entry name" value="COV1-like"/>
</dbReference>
<dbReference type="OrthoDB" id="9780267at2"/>
<evidence type="ECO:0000256" key="1">
    <source>
        <dbReference type="SAM" id="MobiDB-lite"/>
    </source>
</evidence>
<evidence type="ECO:0000313" key="4">
    <source>
        <dbReference type="Proteomes" id="UP000199531"/>
    </source>
</evidence>
<keyword evidence="2" id="KW-0812">Transmembrane</keyword>
<dbReference type="STRING" id="1121117.SAMN02745977_02277"/>
<keyword evidence="4" id="KW-1185">Reference proteome</keyword>
<protein>
    <submittedName>
        <fullName evidence="3">Uncharacterized membrane protein</fullName>
    </submittedName>
</protein>
<dbReference type="Proteomes" id="UP000199531">
    <property type="component" value="Unassembled WGS sequence"/>
</dbReference>
<dbReference type="RefSeq" id="WP_091818026.1">
    <property type="nucleotide sequence ID" value="NZ_FOCW01000009.1"/>
</dbReference>
<feature type="region of interest" description="Disordered" evidence="1">
    <location>
        <begin position="216"/>
        <end position="246"/>
    </location>
</feature>
<keyword evidence="2" id="KW-0472">Membrane</keyword>
<reference evidence="3 4" key="1">
    <citation type="submission" date="2016-10" db="EMBL/GenBank/DDBJ databases">
        <authorList>
            <person name="de Groot N.N."/>
        </authorList>
    </citation>
    <scope>NUCLEOTIDE SEQUENCE [LARGE SCALE GENOMIC DNA]</scope>
    <source>
        <strain evidence="3 4">DSM 15123</strain>
    </source>
</reference>
<dbReference type="PANTHER" id="PTHR31876:SF26">
    <property type="entry name" value="PROTEIN LIKE COV 2"/>
    <property type="match status" value="1"/>
</dbReference>
<feature type="transmembrane region" description="Helical" evidence="2">
    <location>
        <begin position="67"/>
        <end position="90"/>
    </location>
</feature>
<organism evidence="3 4">
    <name type="scientific">Brachymonas denitrificans DSM 15123</name>
    <dbReference type="NCBI Taxonomy" id="1121117"/>
    <lineage>
        <taxon>Bacteria</taxon>
        <taxon>Pseudomonadati</taxon>
        <taxon>Pseudomonadota</taxon>
        <taxon>Betaproteobacteria</taxon>
        <taxon>Burkholderiales</taxon>
        <taxon>Comamonadaceae</taxon>
        <taxon>Brachymonas</taxon>
    </lineage>
</organism>
<name>A0A1H8K7T2_9BURK</name>
<sequence length="246" mass="26341">MFKSKLQQYFIAGLLVWLPLVITVWVLMWLLGMLDGIFVSILATIEAVVPGLTGMAQAVMKIPGIGVLALGLLILLTGTLAANIVGQWWIRQWDALMARIPVVRSIYSSVKQVSDTLFSGSGKAFSKALLVQYPRHGSWTVAFLTGHPGGEVARHLPGAHVSVYVPTTPNPTSGFFLMMARDDVIELDMTVDEALKYIISMGVVVPPEHVGNLSRKGAMAGKPLPQAAQAPAAAPAAPPAHPEKTE</sequence>
<evidence type="ECO:0000313" key="3">
    <source>
        <dbReference type="EMBL" id="SEN88994.1"/>
    </source>
</evidence>
<dbReference type="Pfam" id="PF04367">
    <property type="entry name" value="DUF502"/>
    <property type="match status" value="1"/>
</dbReference>
<keyword evidence="2" id="KW-1133">Transmembrane helix</keyword>
<dbReference type="EMBL" id="FOCW01000009">
    <property type="protein sequence ID" value="SEN88994.1"/>
    <property type="molecule type" value="Genomic_DNA"/>
</dbReference>
<feature type="transmembrane region" description="Helical" evidence="2">
    <location>
        <begin position="37"/>
        <end position="55"/>
    </location>
</feature>
<evidence type="ECO:0000256" key="2">
    <source>
        <dbReference type="SAM" id="Phobius"/>
    </source>
</evidence>
<feature type="compositionally biased region" description="Low complexity" evidence="1">
    <location>
        <begin position="225"/>
        <end position="235"/>
    </location>
</feature>
<dbReference type="PANTHER" id="PTHR31876">
    <property type="entry name" value="COV-LIKE PROTEIN 1"/>
    <property type="match status" value="1"/>
</dbReference>
<gene>
    <name evidence="3" type="ORF">SAMN02745977_02277</name>
</gene>
<proteinExistence type="predicted"/>
<dbReference type="AlphaFoldDB" id="A0A1H8K7T2"/>
<feature type="transmembrane region" description="Helical" evidence="2">
    <location>
        <begin position="9"/>
        <end position="31"/>
    </location>
</feature>
<accession>A0A1H8K7T2</accession>